<protein>
    <submittedName>
        <fullName evidence="1">Uncharacterized protein</fullName>
    </submittedName>
</protein>
<proteinExistence type="predicted"/>
<keyword evidence="2" id="KW-1185">Reference proteome</keyword>
<evidence type="ECO:0000313" key="1">
    <source>
        <dbReference type="EMBL" id="GGX59779.1"/>
    </source>
</evidence>
<name>A0A918NDG6_9PROT</name>
<reference evidence="1 2" key="1">
    <citation type="journal article" date="2014" name="Int. J. Syst. Evol. Microbiol.">
        <title>Complete genome sequence of Corynebacterium casei LMG S-19264T (=DSM 44701T), isolated from a smear-ripened cheese.</title>
        <authorList>
            <consortium name="US DOE Joint Genome Institute (JGI-PGF)"/>
            <person name="Walter F."/>
            <person name="Albersmeier A."/>
            <person name="Kalinowski J."/>
            <person name="Ruckert C."/>
        </authorList>
    </citation>
    <scope>NUCLEOTIDE SEQUENCE [LARGE SCALE GENOMIC DNA]</scope>
    <source>
        <strain evidence="1 2">KCTC 23968</strain>
    </source>
</reference>
<sequence>MTNKVPCEPTFMAKSACAPISTGNRGNQPCDVGAPIPSPVLISGVKLANKTKAENPLNIKAGRDLKTHASVIDVAEAITEMSVAYSVIPA</sequence>
<gene>
    <name evidence="1" type="ORF">GCM10011309_06970</name>
</gene>
<dbReference type="AlphaFoldDB" id="A0A918NDG6"/>
<evidence type="ECO:0000313" key="2">
    <source>
        <dbReference type="Proteomes" id="UP000600865"/>
    </source>
</evidence>
<dbReference type="EMBL" id="BMYV01000001">
    <property type="protein sequence ID" value="GGX59779.1"/>
    <property type="molecule type" value="Genomic_DNA"/>
</dbReference>
<comment type="caution">
    <text evidence="1">The sequence shown here is derived from an EMBL/GenBank/DDBJ whole genome shotgun (WGS) entry which is preliminary data.</text>
</comment>
<accession>A0A918NDG6</accession>
<dbReference type="Proteomes" id="UP000600865">
    <property type="component" value="Unassembled WGS sequence"/>
</dbReference>
<organism evidence="1 2">
    <name type="scientific">Litorimonas cladophorae</name>
    <dbReference type="NCBI Taxonomy" id="1220491"/>
    <lineage>
        <taxon>Bacteria</taxon>
        <taxon>Pseudomonadati</taxon>
        <taxon>Pseudomonadota</taxon>
        <taxon>Alphaproteobacteria</taxon>
        <taxon>Maricaulales</taxon>
        <taxon>Robiginitomaculaceae</taxon>
    </lineage>
</organism>